<evidence type="ECO:0000256" key="2">
    <source>
        <dbReference type="ARBA" id="ARBA00001933"/>
    </source>
</evidence>
<comment type="caution">
    <text evidence="9">The sequence shown here is derived from an EMBL/GenBank/DDBJ whole genome shotgun (WGS) entry which is preliminary data.</text>
</comment>
<dbReference type="EMBL" id="AOMT01000005">
    <property type="protein sequence ID" value="KDN25988.1"/>
    <property type="molecule type" value="Genomic_DNA"/>
</dbReference>
<feature type="binding site" evidence="5 7">
    <location>
        <position position="139"/>
    </location>
    <ligand>
        <name>substrate</name>
    </ligand>
</feature>
<reference evidence="9 10" key="1">
    <citation type="journal article" date="2014" name="Genome Announc.">
        <title>Draft Genome Sequence of Moraxella bovoculi Strain 237T (ATCC BAA-1259T) Isolated from a Calf with Infectious Bovine Keratoconjunctivitis.</title>
        <authorList>
            <person name="Calcutt M.J."/>
            <person name="Foecking M.F."/>
            <person name="Martin N.T."/>
            <person name="Mhlanga-Mutangadura T."/>
            <person name="Reilly T.J."/>
        </authorList>
    </citation>
    <scope>NUCLEOTIDE SEQUENCE [LARGE SCALE GENOMIC DNA]</scope>
    <source>
        <strain evidence="9 10">237</strain>
    </source>
</reference>
<dbReference type="Pfam" id="PF01168">
    <property type="entry name" value="Ala_racemase_N"/>
    <property type="match status" value="1"/>
</dbReference>
<accession>A0A066UP41</accession>
<protein>
    <recommendedName>
        <fullName evidence="5">Alanine racemase</fullName>
        <ecNumber evidence="5">5.1.1.1</ecNumber>
    </recommendedName>
</protein>
<dbReference type="InterPro" id="IPR011079">
    <property type="entry name" value="Ala_racemase_C"/>
</dbReference>
<evidence type="ECO:0000256" key="5">
    <source>
        <dbReference type="HAMAP-Rule" id="MF_01201"/>
    </source>
</evidence>
<feature type="active site" description="Proton acceptor; specific for D-alanine" evidence="5">
    <location>
        <position position="37"/>
    </location>
</feature>
<dbReference type="InterPro" id="IPR009006">
    <property type="entry name" value="Ala_racemase/Decarboxylase_C"/>
</dbReference>
<feature type="domain" description="Alanine racemase C-terminal" evidence="8">
    <location>
        <begin position="246"/>
        <end position="374"/>
    </location>
</feature>
<keyword evidence="4 5" id="KW-0413">Isomerase</keyword>
<dbReference type="SUPFAM" id="SSF50621">
    <property type="entry name" value="Alanine racemase C-terminal domain-like"/>
    <property type="match status" value="1"/>
</dbReference>
<dbReference type="GO" id="GO:0005829">
    <property type="term" value="C:cytosol"/>
    <property type="evidence" value="ECO:0007669"/>
    <property type="project" value="TreeGrafter"/>
</dbReference>
<gene>
    <name evidence="9" type="primary">alr</name>
    <name evidence="9" type="ORF">MBO_02325</name>
</gene>
<dbReference type="GO" id="GO:0030170">
    <property type="term" value="F:pyridoxal phosphate binding"/>
    <property type="evidence" value="ECO:0007669"/>
    <property type="project" value="UniProtKB-UniRule"/>
</dbReference>
<comment type="catalytic activity">
    <reaction evidence="1 5">
        <text>L-alanine = D-alanine</text>
        <dbReference type="Rhea" id="RHEA:20249"/>
        <dbReference type="ChEBI" id="CHEBI:57416"/>
        <dbReference type="ChEBI" id="CHEBI:57972"/>
        <dbReference type="EC" id="5.1.1.1"/>
    </reaction>
</comment>
<dbReference type="PANTHER" id="PTHR30511">
    <property type="entry name" value="ALANINE RACEMASE"/>
    <property type="match status" value="1"/>
</dbReference>
<comment type="function">
    <text evidence="5">Catalyzes the interconversion of L-alanine and D-alanine. May also act on other amino acids.</text>
</comment>
<dbReference type="OrthoDB" id="9813814at2"/>
<dbReference type="AlphaFoldDB" id="A0A066UP41"/>
<comment type="pathway">
    <text evidence="5">Amino-acid biosynthesis; D-alanine biosynthesis; D-alanine from L-alanine: step 1/1.</text>
</comment>
<dbReference type="eggNOG" id="COG0787">
    <property type="taxonomic scope" value="Bacteria"/>
</dbReference>
<dbReference type="PANTHER" id="PTHR30511:SF0">
    <property type="entry name" value="ALANINE RACEMASE, CATABOLIC-RELATED"/>
    <property type="match status" value="1"/>
</dbReference>
<dbReference type="FunFam" id="3.20.20.10:FF:000002">
    <property type="entry name" value="Alanine racemase"/>
    <property type="match status" value="1"/>
</dbReference>
<keyword evidence="10" id="KW-1185">Reference proteome</keyword>
<evidence type="ECO:0000256" key="3">
    <source>
        <dbReference type="ARBA" id="ARBA00022898"/>
    </source>
</evidence>
<evidence type="ECO:0000256" key="4">
    <source>
        <dbReference type="ARBA" id="ARBA00023235"/>
    </source>
</evidence>
<dbReference type="NCBIfam" id="TIGR00492">
    <property type="entry name" value="alr"/>
    <property type="match status" value="1"/>
</dbReference>
<proteinExistence type="inferred from homology"/>
<dbReference type="GO" id="GO:0030632">
    <property type="term" value="P:D-alanine biosynthetic process"/>
    <property type="evidence" value="ECO:0007669"/>
    <property type="project" value="UniProtKB-UniRule"/>
</dbReference>
<evidence type="ECO:0000259" key="8">
    <source>
        <dbReference type="SMART" id="SM01005"/>
    </source>
</evidence>
<dbReference type="EC" id="5.1.1.1" evidence="5"/>
<evidence type="ECO:0000256" key="1">
    <source>
        <dbReference type="ARBA" id="ARBA00000316"/>
    </source>
</evidence>
<dbReference type="Gene3D" id="3.20.20.10">
    <property type="entry name" value="Alanine racemase"/>
    <property type="match status" value="1"/>
</dbReference>
<dbReference type="SUPFAM" id="SSF51419">
    <property type="entry name" value="PLP-binding barrel"/>
    <property type="match status" value="1"/>
</dbReference>
<dbReference type="InterPro" id="IPR001608">
    <property type="entry name" value="Ala_racemase_N"/>
</dbReference>
<dbReference type="HAMAP" id="MF_01201">
    <property type="entry name" value="Ala_racemase"/>
    <property type="match status" value="1"/>
</dbReference>
<dbReference type="RefSeq" id="WP_036362810.1">
    <property type="nucleotide sequence ID" value="NZ_AOMT01000005.1"/>
</dbReference>
<comment type="cofactor">
    <cofactor evidence="2 5 6">
        <name>pyridoxal 5'-phosphate</name>
        <dbReference type="ChEBI" id="CHEBI:597326"/>
    </cofactor>
</comment>
<dbReference type="PRINTS" id="PR00992">
    <property type="entry name" value="ALARACEMASE"/>
</dbReference>
<dbReference type="GO" id="GO:0008784">
    <property type="term" value="F:alanine racemase activity"/>
    <property type="evidence" value="ECO:0007669"/>
    <property type="project" value="UniProtKB-UniRule"/>
</dbReference>
<dbReference type="Pfam" id="PF00842">
    <property type="entry name" value="Ala_racemase_C"/>
    <property type="match status" value="1"/>
</dbReference>
<dbReference type="SMART" id="SM01005">
    <property type="entry name" value="Ala_racemase_C"/>
    <property type="match status" value="1"/>
</dbReference>
<comment type="similarity">
    <text evidence="5">Belongs to the alanine racemase family.</text>
</comment>
<evidence type="ECO:0000256" key="6">
    <source>
        <dbReference type="PIRSR" id="PIRSR600821-50"/>
    </source>
</evidence>
<keyword evidence="3 5" id="KW-0663">Pyridoxal phosphate</keyword>
<evidence type="ECO:0000313" key="9">
    <source>
        <dbReference type="EMBL" id="KDN25988.1"/>
    </source>
</evidence>
<feature type="binding site" evidence="5 7">
    <location>
        <position position="318"/>
    </location>
    <ligand>
        <name>substrate</name>
    </ligand>
</feature>
<organism evidence="9 10">
    <name type="scientific">Moraxella bovoculi 237</name>
    <dbReference type="NCBI Taxonomy" id="743974"/>
    <lineage>
        <taxon>Bacteria</taxon>
        <taxon>Pseudomonadati</taxon>
        <taxon>Pseudomonadota</taxon>
        <taxon>Gammaproteobacteria</taxon>
        <taxon>Moraxellales</taxon>
        <taxon>Moraxellaceae</taxon>
        <taxon>Moraxella</taxon>
    </lineage>
</organism>
<dbReference type="InterPro" id="IPR029066">
    <property type="entry name" value="PLP-binding_barrel"/>
</dbReference>
<feature type="active site" description="Proton acceptor; specific for L-alanine" evidence="5">
    <location>
        <position position="267"/>
    </location>
</feature>
<sequence>MRNTALTIDQSALAHNLSTIKDTLNPKAPAKVMAMVKANAYGHGVSYALAGLKQADAFGVACMSEALEVKKTCQTIGINKPIVLIEGAFGTDEWLTAINQGFGAVLHNKYQLDDALEHTPDPDSFTNTIWLKYNTGMNRLGFNRQDTIAAAKLLHDKGYKLILTSHFACADEDDSPITARQISRFNDLLDELRDTVSPDILGSLCNSAGIFKHADQHHDWVRAGIALYGSSPFSHIDARTLNLKPAMIFSTHIMAVQYVETDESVSYGALWRAPKPSRIGIVSCGYGDGYPRVVQQAFVGVMVNDIIIHAPIVGRVAMDIMMVDLTDTNADVGAKIILWGQDGAPSIDEIATCAGTIGYELMCRTTARPIRQVLTESLVDNPLSE</sequence>
<dbReference type="UniPathway" id="UPA00042">
    <property type="reaction ID" value="UER00497"/>
</dbReference>
<dbReference type="InterPro" id="IPR000821">
    <property type="entry name" value="Ala_racemase"/>
</dbReference>
<feature type="modified residue" description="N6-(pyridoxal phosphate)lysine" evidence="5 6">
    <location>
        <position position="37"/>
    </location>
</feature>
<dbReference type="Gene3D" id="2.40.37.10">
    <property type="entry name" value="Lyase, Ornithine Decarboxylase, Chain A, domain 1"/>
    <property type="match status" value="1"/>
</dbReference>
<evidence type="ECO:0000256" key="7">
    <source>
        <dbReference type="PIRSR" id="PIRSR600821-52"/>
    </source>
</evidence>
<name>A0A066UP41_9GAMM</name>
<evidence type="ECO:0000313" key="10">
    <source>
        <dbReference type="Proteomes" id="UP000035860"/>
    </source>
</evidence>
<dbReference type="Proteomes" id="UP000035860">
    <property type="component" value="Unassembled WGS sequence"/>
</dbReference>